<protein>
    <submittedName>
        <fullName evidence="1">Uncharacterized protein</fullName>
    </submittedName>
</protein>
<evidence type="ECO:0000313" key="1">
    <source>
        <dbReference type="EMBL" id="KAI3364955.1"/>
    </source>
</evidence>
<sequence length="233" mass="26939">MPPGRLPREVFQACPTGRRPPGKTQDTLERLCLSTWPGNASGIPPEELEEVSGLCNLLKRALSYNMIEKNFYTLGRWWKKRFHRHRLQRTTGNLHGGAYLLLNLSSRRRRRKRGSRARVLVLRKRENRPPLPSILLANVQSLDNKLDELRSRMAFQRDIKNCNVLVFTETWLDPSIPDSAIVPEGLYIHRQDRTINSGKSKGGGVCFMVVNNKWCSDAWRLFLRAFLRTWSTS</sequence>
<proteinExistence type="predicted"/>
<accession>A0ACB8WAB0</accession>
<evidence type="ECO:0000313" key="2">
    <source>
        <dbReference type="Proteomes" id="UP000831701"/>
    </source>
</evidence>
<keyword evidence="2" id="KW-1185">Reference proteome</keyword>
<name>A0ACB8WAB0_9TELE</name>
<dbReference type="Proteomes" id="UP000831701">
    <property type="component" value="Chromosome 12"/>
</dbReference>
<organism evidence="1 2">
    <name type="scientific">Scortum barcoo</name>
    <name type="common">barcoo grunter</name>
    <dbReference type="NCBI Taxonomy" id="214431"/>
    <lineage>
        <taxon>Eukaryota</taxon>
        <taxon>Metazoa</taxon>
        <taxon>Chordata</taxon>
        <taxon>Craniata</taxon>
        <taxon>Vertebrata</taxon>
        <taxon>Euteleostomi</taxon>
        <taxon>Actinopterygii</taxon>
        <taxon>Neopterygii</taxon>
        <taxon>Teleostei</taxon>
        <taxon>Neoteleostei</taxon>
        <taxon>Acanthomorphata</taxon>
        <taxon>Eupercaria</taxon>
        <taxon>Centrarchiformes</taxon>
        <taxon>Terapontoidei</taxon>
        <taxon>Terapontidae</taxon>
        <taxon>Scortum</taxon>
    </lineage>
</organism>
<comment type="caution">
    <text evidence="1">The sequence shown here is derived from an EMBL/GenBank/DDBJ whole genome shotgun (WGS) entry which is preliminary data.</text>
</comment>
<reference evidence="1" key="1">
    <citation type="submission" date="2022-04" db="EMBL/GenBank/DDBJ databases">
        <title>Jade perch genome.</title>
        <authorList>
            <person name="Chao B."/>
        </authorList>
    </citation>
    <scope>NUCLEOTIDE SEQUENCE</scope>
    <source>
        <strain evidence="1">CB-2022</strain>
    </source>
</reference>
<gene>
    <name evidence="1" type="ORF">L3Q82_001119</name>
</gene>
<dbReference type="EMBL" id="CM041542">
    <property type="protein sequence ID" value="KAI3364955.1"/>
    <property type="molecule type" value="Genomic_DNA"/>
</dbReference>